<dbReference type="SMART" id="SM00091">
    <property type="entry name" value="PAS"/>
    <property type="match status" value="1"/>
</dbReference>
<dbReference type="PROSITE" id="PS50112">
    <property type="entry name" value="PAS"/>
    <property type="match status" value="1"/>
</dbReference>
<dbReference type="InterPro" id="IPR000014">
    <property type="entry name" value="PAS"/>
</dbReference>
<reference evidence="2 3" key="1">
    <citation type="submission" date="2015-06" db="EMBL/GenBank/DDBJ databases">
        <title>Improved classification and identification of acetic acid bacteria using matrix-assisted laser desorption/ionization time-of-flight mass spectrometry; Gluconobacter nephelii and Gluconobacter uchimurae are later heterotypic synonyms of Gluconobacter japonicus and Gluconobacter oxydans, respectively.</title>
        <authorList>
            <person name="Li L."/>
            <person name="Cleenwerck I."/>
            <person name="De Vuyst L."/>
            <person name="Vandamme P."/>
        </authorList>
    </citation>
    <scope>NUCLEOTIDE SEQUENCE [LARGE SCALE GENOMIC DNA]</scope>
    <source>
        <strain evidence="2 3">LMG 1604</strain>
    </source>
</reference>
<dbReference type="PANTHER" id="PTHR46663">
    <property type="entry name" value="DIGUANYLATE CYCLASE DGCT-RELATED"/>
    <property type="match status" value="1"/>
</dbReference>
<dbReference type="Pfam" id="PF13426">
    <property type="entry name" value="PAS_9"/>
    <property type="match status" value="1"/>
</dbReference>
<dbReference type="AlphaFoldDB" id="A0A149VIU2"/>
<dbReference type="InterPro" id="IPR052163">
    <property type="entry name" value="DGC-Regulatory_Protein"/>
</dbReference>
<dbReference type="PANTHER" id="PTHR46663:SF3">
    <property type="entry name" value="SLL0267 PROTEIN"/>
    <property type="match status" value="1"/>
</dbReference>
<proteinExistence type="predicted"/>
<dbReference type="SUPFAM" id="SSF55785">
    <property type="entry name" value="PYP-like sensor domain (PAS domain)"/>
    <property type="match status" value="1"/>
</dbReference>
<gene>
    <name evidence="2" type="ORF">AD953_00070</name>
</gene>
<accession>A0A149VIU2</accession>
<protein>
    <submittedName>
        <fullName evidence="2">Diguanylate cyclase</fullName>
    </submittedName>
</protein>
<dbReference type="CDD" id="cd00130">
    <property type="entry name" value="PAS"/>
    <property type="match status" value="1"/>
</dbReference>
<evidence type="ECO:0000259" key="1">
    <source>
        <dbReference type="PROSITE" id="PS50112"/>
    </source>
</evidence>
<dbReference type="EMBL" id="LHZZ01000014">
    <property type="protein sequence ID" value="KXV80094.1"/>
    <property type="molecule type" value="Genomic_DNA"/>
</dbReference>
<feature type="non-terminal residue" evidence="2">
    <location>
        <position position="137"/>
    </location>
</feature>
<evidence type="ECO:0000313" key="3">
    <source>
        <dbReference type="Proteomes" id="UP000075538"/>
    </source>
</evidence>
<dbReference type="Proteomes" id="UP000075538">
    <property type="component" value="Unassembled WGS sequence"/>
</dbReference>
<feature type="domain" description="PAS" evidence="1">
    <location>
        <begin position="31"/>
        <end position="87"/>
    </location>
</feature>
<dbReference type="Gene3D" id="3.30.450.20">
    <property type="entry name" value="PAS domain"/>
    <property type="match status" value="1"/>
</dbReference>
<name>A0A149VIU2_9PROT</name>
<dbReference type="NCBIfam" id="TIGR00229">
    <property type="entry name" value="sensory_box"/>
    <property type="match status" value="1"/>
</dbReference>
<dbReference type="RefSeq" id="WP_156475017.1">
    <property type="nucleotide sequence ID" value="NZ_LHZZ01000014.1"/>
</dbReference>
<evidence type="ECO:0000313" key="2">
    <source>
        <dbReference type="EMBL" id="KXV80094.1"/>
    </source>
</evidence>
<comment type="caution">
    <text evidence="2">The sequence shown here is derived from an EMBL/GenBank/DDBJ whole genome shotgun (WGS) entry which is preliminary data.</text>
</comment>
<dbReference type="InterPro" id="IPR035965">
    <property type="entry name" value="PAS-like_dom_sf"/>
</dbReference>
<sequence length="137" mass="15409">MISAKRLELQNLPAREADGFIRYALDCAAIVAVTDVRGIITFVNEKFCEISGYSRDELIGSNHRILRSGVHDAEFFRSMYHQIANGRNWHGEICNKKKNGEIYWVDTTIVPHVAASGKVDSYTAIRFDAEISQKGCT</sequence>
<organism evidence="2 3">
    <name type="scientific">Acetobacter malorum</name>
    <dbReference type="NCBI Taxonomy" id="178901"/>
    <lineage>
        <taxon>Bacteria</taxon>
        <taxon>Pseudomonadati</taxon>
        <taxon>Pseudomonadota</taxon>
        <taxon>Alphaproteobacteria</taxon>
        <taxon>Acetobacterales</taxon>
        <taxon>Acetobacteraceae</taxon>
        <taxon>Acetobacter</taxon>
    </lineage>
</organism>